<name>A0A4R6VSP8_9PSEU</name>
<dbReference type="Pfam" id="PF00583">
    <property type="entry name" value="Acetyltransf_1"/>
    <property type="match status" value="1"/>
</dbReference>
<accession>A0A4R6VSP8</accession>
<dbReference type="GO" id="GO:0016747">
    <property type="term" value="F:acyltransferase activity, transferring groups other than amino-acyl groups"/>
    <property type="evidence" value="ECO:0007669"/>
    <property type="project" value="InterPro"/>
</dbReference>
<gene>
    <name evidence="4" type="ORF">EV188_101919</name>
</gene>
<dbReference type="SUPFAM" id="SSF55729">
    <property type="entry name" value="Acyl-CoA N-acyltransferases (Nat)"/>
    <property type="match status" value="1"/>
</dbReference>
<evidence type="ECO:0000256" key="2">
    <source>
        <dbReference type="ARBA" id="ARBA00023315"/>
    </source>
</evidence>
<evidence type="ECO:0000259" key="3">
    <source>
        <dbReference type="PROSITE" id="PS51186"/>
    </source>
</evidence>
<keyword evidence="2" id="KW-0012">Acyltransferase</keyword>
<dbReference type="InterPro" id="IPR016181">
    <property type="entry name" value="Acyl_CoA_acyltransferase"/>
</dbReference>
<keyword evidence="1 4" id="KW-0808">Transferase</keyword>
<dbReference type="AlphaFoldDB" id="A0A4R6VSP8"/>
<dbReference type="OrthoDB" id="5243635at2"/>
<dbReference type="PANTHER" id="PTHR43877">
    <property type="entry name" value="AMINOALKYLPHOSPHONATE N-ACETYLTRANSFERASE-RELATED-RELATED"/>
    <property type="match status" value="1"/>
</dbReference>
<evidence type="ECO:0000256" key="1">
    <source>
        <dbReference type="ARBA" id="ARBA00022679"/>
    </source>
</evidence>
<reference evidence="4 5" key="1">
    <citation type="submission" date="2019-03" db="EMBL/GenBank/DDBJ databases">
        <title>Genomic Encyclopedia of Type Strains, Phase IV (KMG-IV): sequencing the most valuable type-strain genomes for metagenomic binning, comparative biology and taxonomic classification.</title>
        <authorList>
            <person name="Goeker M."/>
        </authorList>
    </citation>
    <scope>NUCLEOTIDE SEQUENCE [LARGE SCALE GENOMIC DNA]</scope>
    <source>
        <strain evidence="4 5">DSM 45775</strain>
    </source>
</reference>
<protein>
    <submittedName>
        <fullName evidence="4">Acetyltransferase (GNAT) family protein</fullName>
    </submittedName>
</protein>
<evidence type="ECO:0000313" key="4">
    <source>
        <dbReference type="EMBL" id="TDQ65667.1"/>
    </source>
</evidence>
<dbReference type="PANTHER" id="PTHR43877:SF1">
    <property type="entry name" value="ACETYLTRANSFERASE"/>
    <property type="match status" value="1"/>
</dbReference>
<dbReference type="InterPro" id="IPR000182">
    <property type="entry name" value="GNAT_dom"/>
</dbReference>
<comment type="caution">
    <text evidence="4">The sequence shown here is derived from an EMBL/GenBank/DDBJ whole genome shotgun (WGS) entry which is preliminary data.</text>
</comment>
<dbReference type="RefSeq" id="WP_133824993.1">
    <property type="nucleotide sequence ID" value="NZ_BAABHR010000013.1"/>
</dbReference>
<keyword evidence="5" id="KW-1185">Reference proteome</keyword>
<dbReference type="InterPro" id="IPR050832">
    <property type="entry name" value="Bact_Acetyltransf"/>
</dbReference>
<feature type="domain" description="N-acetyltransferase" evidence="3">
    <location>
        <begin position="4"/>
        <end position="176"/>
    </location>
</feature>
<organism evidence="4 5">
    <name type="scientific">Actinomycetospora succinea</name>
    <dbReference type="NCBI Taxonomy" id="663603"/>
    <lineage>
        <taxon>Bacteria</taxon>
        <taxon>Bacillati</taxon>
        <taxon>Actinomycetota</taxon>
        <taxon>Actinomycetes</taxon>
        <taxon>Pseudonocardiales</taxon>
        <taxon>Pseudonocardiaceae</taxon>
        <taxon>Actinomycetospora</taxon>
    </lineage>
</organism>
<evidence type="ECO:0000313" key="5">
    <source>
        <dbReference type="Proteomes" id="UP000295705"/>
    </source>
</evidence>
<proteinExistence type="predicted"/>
<dbReference type="PROSITE" id="PS51186">
    <property type="entry name" value="GNAT"/>
    <property type="match status" value="1"/>
</dbReference>
<dbReference type="Gene3D" id="3.40.630.30">
    <property type="match status" value="1"/>
</dbReference>
<sequence length="197" mass="20272">MALASVRLATAEDAAAVAHVQRTVWTSAYADLLPPGAVEGFDVDAVAAGWAGPIDAGAVWVATEGDALVGFCAAGPASPDDLADAAGAVPDDASSVAAVAALLVEPRWGRRGHAGRLLVEAAAALRAAGATRAIAWVPERDTASRRFYERAGWDPDGTVRTLDAGGRPLREIRVAGGLDLEFRPEPSLDDLDLPLLT</sequence>
<dbReference type="EMBL" id="SNYO01000001">
    <property type="protein sequence ID" value="TDQ65667.1"/>
    <property type="molecule type" value="Genomic_DNA"/>
</dbReference>
<dbReference type="Proteomes" id="UP000295705">
    <property type="component" value="Unassembled WGS sequence"/>
</dbReference>